<proteinExistence type="predicted"/>
<dbReference type="InterPro" id="IPR057774">
    <property type="entry name" value="D8C_UMOD/GP2/OIT3-like"/>
</dbReference>
<dbReference type="RefSeq" id="XP_009051167.1">
    <property type="nucleotide sequence ID" value="XM_009052919.1"/>
</dbReference>
<organism evidence="4 5">
    <name type="scientific">Lottia gigantea</name>
    <name type="common">Giant owl limpet</name>
    <dbReference type="NCBI Taxonomy" id="225164"/>
    <lineage>
        <taxon>Eukaryota</taxon>
        <taxon>Metazoa</taxon>
        <taxon>Spiralia</taxon>
        <taxon>Lophotrochozoa</taxon>
        <taxon>Mollusca</taxon>
        <taxon>Gastropoda</taxon>
        <taxon>Patellogastropoda</taxon>
        <taxon>Lottioidea</taxon>
        <taxon>Lottiidae</taxon>
        <taxon>Lottia</taxon>
    </lineage>
</organism>
<feature type="domain" description="UMOD/GP2/OIT3-like D8C" evidence="3">
    <location>
        <begin position="30"/>
        <end position="121"/>
    </location>
</feature>
<sequence>MIDDFRRHVDYVVPQGKAALCDVYIRSGWYRFLINGSNAVIPTKCVQVYRCGTQAPIWLNVRGGLPLPGKEKIGQACAAWRLPRKEINCCMSKSTAIVKNCGDFYVYRISATRGCNLGYCTTGKI</sequence>
<name>V4AX55_LOTGI</name>
<dbReference type="Proteomes" id="UP000030746">
    <property type="component" value="Unassembled WGS sequence"/>
</dbReference>
<evidence type="ECO:0000259" key="3">
    <source>
        <dbReference type="Pfam" id="PF23283"/>
    </source>
</evidence>
<dbReference type="EMBL" id="KB201266">
    <property type="protein sequence ID" value="ESO98141.1"/>
    <property type="molecule type" value="Genomic_DNA"/>
</dbReference>
<keyword evidence="2" id="KW-1015">Disulfide bond</keyword>
<evidence type="ECO:0000313" key="5">
    <source>
        <dbReference type="Proteomes" id="UP000030746"/>
    </source>
</evidence>
<dbReference type="HOGENOM" id="CLU_1830161_0_0_1"/>
<dbReference type="Pfam" id="PF23283">
    <property type="entry name" value="D8C_UMOD"/>
    <property type="match status" value="1"/>
</dbReference>
<dbReference type="KEGG" id="lgi:LOTGIDRAFT_143026"/>
<gene>
    <name evidence="4" type="ORF">LOTGIDRAFT_143026</name>
</gene>
<accession>V4AX55</accession>
<evidence type="ECO:0000256" key="2">
    <source>
        <dbReference type="ARBA" id="ARBA00023157"/>
    </source>
</evidence>
<evidence type="ECO:0000256" key="1">
    <source>
        <dbReference type="ARBA" id="ARBA00022729"/>
    </source>
</evidence>
<dbReference type="GeneID" id="20234643"/>
<dbReference type="STRING" id="225164.V4AX55"/>
<protein>
    <recommendedName>
        <fullName evidence="3">UMOD/GP2/OIT3-like D8C domain-containing protein</fullName>
    </recommendedName>
</protein>
<keyword evidence="1" id="KW-0732">Signal</keyword>
<dbReference type="OrthoDB" id="382013at2759"/>
<reference evidence="4 5" key="1">
    <citation type="journal article" date="2013" name="Nature">
        <title>Insights into bilaterian evolution from three spiralian genomes.</title>
        <authorList>
            <person name="Simakov O."/>
            <person name="Marletaz F."/>
            <person name="Cho S.J."/>
            <person name="Edsinger-Gonzales E."/>
            <person name="Havlak P."/>
            <person name="Hellsten U."/>
            <person name="Kuo D.H."/>
            <person name="Larsson T."/>
            <person name="Lv J."/>
            <person name="Arendt D."/>
            <person name="Savage R."/>
            <person name="Osoegawa K."/>
            <person name="de Jong P."/>
            <person name="Grimwood J."/>
            <person name="Chapman J.A."/>
            <person name="Shapiro H."/>
            <person name="Aerts A."/>
            <person name="Otillar R.P."/>
            <person name="Terry A.Y."/>
            <person name="Boore J.L."/>
            <person name="Grigoriev I.V."/>
            <person name="Lindberg D.R."/>
            <person name="Seaver E.C."/>
            <person name="Weisblat D.A."/>
            <person name="Putnam N.H."/>
            <person name="Rokhsar D.S."/>
        </authorList>
    </citation>
    <scope>NUCLEOTIDE SEQUENCE [LARGE SCALE GENOMIC DNA]</scope>
</reference>
<dbReference type="AlphaFoldDB" id="V4AX55"/>
<evidence type="ECO:0000313" key="4">
    <source>
        <dbReference type="EMBL" id="ESO98141.1"/>
    </source>
</evidence>
<keyword evidence="5" id="KW-1185">Reference proteome</keyword>
<dbReference type="CTD" id="20234643"/>
<dbReference type="OMA" id="LKACATW"/>